<dbReference type="OMA" id="KSACCYE"/>
<protein>
    <submittedName>
        <fullName evidence="3">Myb-like domain-containing protein</fullName>
    </submittedName>
</protein>
<evidence type="ECO:0000313" key="3">
    <source>
        <dbReference type="WBParaSite" id="HPLM_0001459601-mRNA-1"/>
    </source>
</evidence>
<dbReference type="EMBL" id="UZAF01018620">
    <property type="protein sequence ID" value="VDO53316.1"/>
    <property type="molecule type" value="Genomic_DNA"/>
</dbReference>
<reference evidence="3" key="1">
    <citation type="submission" date="2017-02" db="UniProtKB">
        <authorList>
            <consortium name="WormBaseParasite"/>
        </authorList>
    </citation>
    <scope>IDENTIFICATION</scope>
</reference>
<dbReference type="STRING" id="6290.A0A0N4WSR7"/>
<proteinExistence type="predicted"/>
<dbReference type="AlphaFoldDB" id="A0A0N4WSR7"/>
<name>A0A0N4WSR7_HAEPC</name>
<evidence type="ECO:0000313" key="2">
    <source>
        <dbReference type="Proteomes" id="UP000268014"/>
    </source>
</evidence>
<evidence type="ECO:0000313" key="1">
    <source>
        <dbReference type="EMBL" id="VDO53316.1"/>
    </source>
</evidence>
<organism evidence="3">
    <name type="scientific">Haemonchus placei</name>
    <name type="common">Barber's pole worm</name>
    <dbReference type="NCBI Taxonomy" id="6290"/>
    <lineage>
        <taxon>Eukaryota</taxon>
        <taxon>Metazoa</taxon>
        <taxon>Ecdysozoa</taxon>
        <taxon>Nematoda</taxon>
        <taxon>Chromadorea</taxon>
        <taxon>Rhabditida</taxon>
        <taxon>Rhabditina</taxon>
        <taxon>Rhabditomorpha</taxon>
        <taxon>Strongyloidea</taxon>
        <taxon>Trichostrongylidae</taxon>
        <taxon>Haemonchus</taxon>
    </lineage>
</organism>
<keyword evidence="2" id="KW-1185">Reference proteome</keyword>
<accession>A0A0N4WSR7</accession>
<dbReference type="Proteomes" id="UP000268014">
    <property type="component" value="Unassembled WGS sequence"/>
</dbReference>
<dbReference type="OrthoDB" id="372624at2759"/>
<sequence length="280" mass="32242">MQGYSELKSGKYDPSTLLLDAVTDSRVSKKERRALPRQLEQKGRELMRPVTPPPAVREEYDYEGPEWNIIEDQALLTAVRNEELMCHSFERVKTSLRFNWEYISGFVNRVTRFYRSPRQCSIRYQLVVRPRESGQLMVVDPLTKKPRKVPLTSAEIVHLRKGRVTTELQYTHDADKIREASMLGRLRLINSLAERQNSYNIARRPNGIFSSDDGFFSSFDSLRFRSSITGVERASTHSPGKSACCYEHSIPNWSFTAGNSVEFGEYASVEVNKRACLKYL</sequence>
<dbReference type="WBParaSite" id="HPLM_0001459601-mRNA-1">
    <property type="protein sequence ID" value="HPLM_0001459601-mRNA-1"/>
    <property type="gene ID" value="HPLM_0001459601"/>
</dbReference>
<reference evidence="1 2" key="2">
    <citation type="submission" date="2018-11" db="EMBL/GenBank/DDBJ databases">
        <authorList>
            <consortium name="Pathogen Informatics"/>
        </authorList>
    </citation>
    <scope>NUCLEOTIDE SEQUENCE [LARGE SCALE GENOMIC DNA]</scope>
    <source>
        <strain evidence="1 2">MHpl1</strain>
    </source>
</reference>
<gene>
    <name evidence="1" type="ORF">HPLM_LOCUS14588</name>
</gene>